<evidence type="ECO:0000313" key="4">
    <source>
        <dbReference type="Proteomes" id="UP000231962"/>
    </source>
</evidence>
<organism evidence="3 5">
    <name type="scientific">Leptospira perolatii</name>
    <dbReference type="NCBI Taxonomy" id="2023191"/>
    <lineage>
        <taxon>Bacteria</taxon>
        <taxon>Pseudomonadati</taxon>
        <taxon>Spirochaetota</taxon>
        <taxon>Spirochaetia</taxon>
        <taxon>Leptospirales</taxon>
        <taxon>Leptospiraceae</taxon>
        <taxon>Leptospira</taxon>
    </lineage>
</organism>
<name>A0A2M9ZKD2_9LEPT</name>
<proteinExistence type="predicted"/>
<gene>
    <name evidence="2" type="ORF">CH360_11610</name>
    <name evidence="3" type="ORF">CH373_14045</name>
</gene>
<dbReference type="SUPFAM" id="SSF56281">
    <property type="entry name" value="Metallo-hydrolase/oxidoreductase"/>
    <property type="match status" value="1"/>
</dbReference>
<dbReference type="Proteomes" id="UP000231990">
    <property type="component" value="Unassembled WGS sequence"/>
</dbReference>
<evidence type="ECO:0000313" key="3">
    <source>
        <dbReference type="EMBL" id="PJZ72525.1"/>
    </source>
</evidence>
<dbReference type="Gene3D" id="3.60.15.10">
    <property type="entry name" value="Ribonuclease Z/Hydroxyacylglutathione hydrolase-like"/>
    <property type="match status" value="1"/>
</dbReference>
<dbReference type="OrthoDB" id="342839at2"/>
<dbReference type="PANTHER" id="PTHR46504">
    <property type="entry name" value="TRNASE Z TRZ1"/>
    <property type="match status" value="1"/>
</dbReference>
<comment type="caution">
    <text evidence="3">The sequence shown here is derived from an EMBL/GenBank/DDBJ whole genome shotgun (WGS) entry which is preliminary data.</text>
</comment>
<dbReference type="EMBL" id="NPDY01000010">
    <property type="protein sequence ID" value="PJZ69390.1"/>
    <property type="molecule type" value="Genomic_DNA"/>
</dbReference>
<dbReference type="PANTHER" id="PTHR46504:SF2">
    <property type="entry name" value="TRNASE Z TRZ1"/>
    <property type="match status" value="1"/>
</dbReference>
<dbReference type="AlphaFoldDB" id="A0A2M9ZKD2"/>
<keyword evidence="4" id="KW-1185">Reference proteome</keyword>
<evidence type="ECO:0000313" key="2">
    <source>
        <dbReference type="EMBL" id="PJZ69390.1"/>
    </source>
</evidence>
<reference evidence="4 5" key="1">
    <citation type="submission" date="2017-07" db="EMBL/GenBank/DDBJ databases">
        <title>Leptospira spp. isolated from tropical soils.</title>
        <authorList>
            <person name="Thibeaux R."/>
            <person name="Iraola G."/>
            <person name="Ferres I."/>
            <person name="Bierque E."/>
            <person name="Girault D."/>
            <person name="Soupe-Gilbert M.-E."/>
            <person name="Picardeau M."/>
            <person name="Goarant C."/>
        </authorList>
    </citation>
    <scope>NUCLEOTIDE SEQUENCE [LARGE SCALE GENOMIC DNA]</scope>
    <source>
        <strain evidence="3 5">FH1-B-B1</strain>
        <strain evidence="2 4">FH1-B-C1</strain>
    </source>
</reference>
<dbReference type="EMBL" id="NPDZ01000009">
    <property type="protein sequence ID" value="PJZ72525.1"/>
    <property type="molecule type" value="Genomic_DNA"/>
</dbReference>
<dbReference type="Proteomes" id="UP000231962">
    <property type="component" value="Unassembled WGS sequence"/>
</dbReference>
<dbReference type="InterPro" id="IPR036866">
    <property type="entry name" value="RibonucZ/Hydroxyglut_hydro"/>
</dbReference>
<dbReference type="RefSeq" id="WP_100714204.1">
    <property type="nucleotide sequence ID" value="NZ_NPDY01000010.1"/>
</dbReference>
<dbReference type="InterPro" id="IPR001279">
    <property type="entry name" value="Metallo-B-lactamas"/>
</dbReference>
<sequence length="277" mass="32440">MYTKFEYKQYAFEGISEGGIRTSITMPSLNLMFDIGHQNPSKIHIDRLLLTHSHLDHSAGVPYYVSQRSLKKLKPPKIYVPIELEKPLDEILQLYSKIEDFPYHYELKGVAEGEEIELDNHHVFKAMRTFHRVPSQGYTIYEKRKKLKPEFQGLSTEELAIKKKESIAIDELVTRPVVSFSGDTKIEYVLTHKDVAESDVLFLECTYIDEERNVEKAREWGHIHLNEIIHNLSAFKNKKIVLIHFSKRYPLSYIRSELAKRIPPSEKERFHLFLPTV</sequence>
<evidence type="ECO:0000259" key="1">
    <source>
        <dbReference type="Pfam" id="PF12706"/>
    </source>
</evidence>
<protein>
    <recommendedName>
        <fullName evidence="1">Metallo-beta-lactamase domain-containing protein</fullName>
    </recommendedName>
</protein>
<feature type="domain" description="Metallo-beta-lactamase" evidence="1">
    <location>
        <begin position="44"/>
        <end position="245"/>
    </location>
</feature>
<evidence type="ECO:0000313" key="5">
    <source>
        <dbReference type="Proteomes" id="UP000231990"/>
    </source>
</evidence>
<accession>A0A2M9ZKD2</accession>
<dbReference type="Pfam" id="PF12706">
    <property type="entry name" value="Lactamase_B_2"/>
    <property type="match status" value="1"/>
</dbReference>